<organism evidence="5 6">
    <name type="scientific">Zopfia rhizophila CBS 207.26</name>
    <dbReference type="NCBI Taxonomy" id="1314779"/>
    <lineage>
        <taxon>Eukaryota</taxon>
        <taxon>Fungi</taxon>
        <taxon>Dikarya</taxon>
        <taxon>Ascomycota</taxon>
        <taxon>Pezizomycotina</taxon>
        <taxon>Dothideomycetes</taxon>
        <taxon>Dothideomycetes incertae sedis</taxon>
        <taxon>Zopfiaceae</taxon>
        <taxon>Zopfia</taxon>
    </lineage>
</organism>
<dbReference type="OrthoDB" id="1577640at2759"/>
<keyword evidence="6" id="KW-1185">Reference proteome</keyword>
<dbReference type="InterPro" id="IPR016035">
    <property type="entry name" value="Acyl_Trfase/lysoPLipase"/>
</dbReference>
<dbReference type="Pfam" id="PF01734">
    <property type="entry name" value="Patatin"/>
    <property type="match status" value="1"/>
</dbReference>
<evidence type="ECO:0000313" key="5">
    <source>
        <dbReference type="EMBL" id="KAF2175094.1"/>
    </source>
</evidence>
<protein>
    <recommendedName>
        <fullName evidence="4">NACHT domain-containing protein</fullName>
    </recommendedName>
</protein>
<dbReference type="PANTHER" id="PTHR10039">
    <property type="entry name" value="AMELOGENIN"/>
    <property type="match status" value="1"/>
</dbReference>
<dbReference type="Gene3D" id="3.40.1090.10">
    <property type="entry name" value="Cytosolic phospholipase A2 catalytic domain"/>
    <property type="match status" value="1"/>
</dbReference>
<evidence type="ECO:0000256" key="1">
    <source>
        <dbReference type="ARBA" id="ARBA00022737"/>
    </source>
</evidence>
<dbReference type="InterPro" id="IPR002110">
    <property type="entry name" value="Ankyrin_rpt"/>
</dbReference>
<dbReference type="PROSITE" id="PS50297">
    <property type="entry name" value="ANK_REP_REGION"/>
    <property type="match status" value="1"/>
</dbReference>
<dbReference type="InterPro" id="IPR056884">
    <property type="entry name" value="NPHP3-like_N"/>
</dbReference>
<gene>
    <name evidence="5" type="ORF">K469DRAFT_81105</name>
</gene>
<evidence type="ECO:0000259" key="4">
    <source>
        <dbReference type="PROSITE" id="PS50837"/>
    </source>
</evidence>
<dbReference type="GO" id="GO:0046486">
    <property type="term" value="P:glycerolipid metabolic process"/>
    <property type="evidence" value="ECO:0007669"/>
    <property type="project" value="UniProtKB-ARBA"/>
</dbReference>
<reference evidence="5" key="1">
    <citation type="journal article" date="2020" name="Stud. Mycol.">
        <title>101 Dothideomycetes genomes: a test case for predicting lifestyles and emergence of pathogens.</title>
        <authorList>
            <person name="Haridas S."/>
            <person name="Albert R."/>
            <person name="Binder M."/>
            <person name="Bloem J."/>
            <person name="Labutti K."/>
            <person name="Salamov A."/>
            <person name="Andreopoulos B."/>
            <person name="Baker S."/>
            <person name="Barry K."/>
            <person name="Bills G."/>
            <person name="Bluhm B."/>
            <person name="Cannon C."/>
            <person name="Castanera R."/>
            <person name="Culley D."/>
            <person name="Daum C."/>
            <person name="Ezra D."/>
            <person name="Gonzalez J."/>
            <person name="Henrissat B."/>
            <person name="Kuo A."/>
            <person name="Liang C."/>
            <person name="Lipzen A."/>
            <person name="Lutzoni F."/>
            <person name="Magnuson J."/>
            <person name="Mondo S."/>
            <person name="Nolan M."/>
            <person name="Ohm R."/>
            <person name="Pangilinan J."/>
            <person name="Park H.-J."/>
            <person name="Ramirez L."/>
            <person name="Alfaro M."/>
            <person name="Sun H."/>
            <person name="Tritt A."/>
            <person name="Yoshinaga Y."/>
            <person name="Zwiers L.-H."/>
            <person name="Turgeon B."/>
            <person name="Goodwin S."/>
            <person name="Spatafora J."/>
            <person name="Crous P."/>
            <person name="Grigoriev I."/>
        </authorList>
    </citation>
    <scope>NUCLEOTIDE SEQUENCE</scope>
    <source>
        <strain evidence="5">CBS 207.26</strain>
    </source>
</reference>
<dbReference type="Pfam" id="PF24883">
    <property type="entry name" value="NPHP3_N"/>
    <property type="match status" value="1"/>
</dbReference>
<keyword evidence="1" id="KW-0677">Repeat</keyword>
<evidence type="ECO:0000256" key="2">
    <source>
        <dbReference type="ARBA" id="ARBA00023098"/>
    </source>
</evidence>
<evidence type="ECO:0000313" key="6">
    <source>
        <dbReference type="Proteomes" id="UP000800200"/>
    </source>
</evidence>
<dbReference type="PANTHER" id="PTHR10039:SF16">
    <property type="entry name" value="GPI INOSITOL-DEACYLASE"/>
    <property type="match status" value="1"/>
</dbReference>
<dbReference type="SUPFAM" id="SSF52151">
    <property type="entry name" value="FabD/lysophospholipase-like"/>
    <property type="match status" value="1"/>
</dbReference>
<proteinExistence type="predicted"/>
<dbReference type="EMBL" id="ML994746">
    <property type="protein sequence ID" value="KAF2175094.1"/>
    <property type="molecule type" value="Genomic_DNA"/>
</dbReference>
<dbReference type="PROSITE" id="PS50088">
    <property type="entry name" value="ANK_REPEAT"/>
    <property type="match status" value="1"/>
</dbReference>
<dbReference type="InterPro" id="IPR002641">
    <property type="entry name" value="PNPLA_dom"/>
</dbReference>
<sequence>MLGRLRMDVDTCINKYVELSSAAFQPKRSKANIFGKAKDLWKTDGAYRSDCLATEFKKLAQALECDEQSKLIHPDTTCRVFVCAFTKALNTPVRLRSYITEDSVDTLAGSGCSIWEAARATSAAAVFFDPIEVGRQKYVDGATGFNNPVEVVLEEAVSIWPDAVSRIQCLVSIGTGASELRDFGDNLKEVINTLKAISTETEETEKRFFKNHKHLGVGDRYFRFNVDKGLGGVGLDEHQKVDKVEAATEAYLEGLRVKQAVEAFIAARAPQNSPVKADVKESYLRWLEYIDPLKSHNDARQYRTTNSTGEWFLRGEFERWKIQPRSFLWLCAKAGSGKTVLSSAIIDEIEQQHLGALAYFYFSFQSKERQDVRHFKYSILIQIVRSLARQDPQRPDHFYVPRAFRELYEGYQPSRDPKTEDLDATFLGVLNESKETYFVVDALDECPSSTDRKAVITFLAELSHNSRSRTHILITSRREEDIEITISEMPNEKSVVPFEIIKINADIRNHLQDRMEKEPYRRWSDALKSKVVNHLTELADGVFRWVDLQIRDLGGKAREKDVDRALKRLPKTLGETYQRILERIDEENYTEEAVVILRWLAYGHRPLLLSEAAEIAAFEITKAQPLSRPDDYSLSFTPDNRFPSPSWVRRILSGLVTVSGIEDRSSFPDEEVSSNLDGTISFAHFSVKEYLESAGVSPPHFHLEDKSCQWFILKSCFAYIHYYDTTTPEPSDSDPFPLLLYSCKWLWRHAMTLWGDPDQSITRSAIKALTAPLNELHGTAFALSIKAALDLKKEQTYIEMVPTFKEDRANKVSPSLFSDCLGKFDNEGNFVELGFDLESPSALHSASAMGEVDLVKLMLNAGVDVNPERVYRGPKQGDYGTVFNWTPKRAGGDGSATA</sequence>
<evidence type="ECO:0000256" key="3">
    <source>
        <dbReference type="PROSITE-ProRule" id="PRU00023"/>
    </source>
</evidence>
<dbReference type="Proteomes" id="UP000800200">
    <property type="component" value="Unassembled WGS sequence"/>
</dbReference>
<dbReference type="Gene3D" id="3.40.50.300">
    <property type="entry name" value="P-loop containing nucleotide triphosphate hydrolases"/>
    <property type="match status" value="1"/>
</dbReference>
<dbReference type="SUPFAM" id="SSF52540">
    <property type="entry name" value="P-loop containing nucleoside triphosphate hydrolases"/>
    <property type="match status" value="1"/>
</dbReference>
<accession>A0A6A6D6J9</accession>
<feature type="domain" description="NACHT" evidence="4">
    <location>
        <begin position="326"/>
        <end position="477"/>
    </location>
</feature>
<dbReference type="PROSITE" id="PS50837">
    <property type="entry name" value="NACHT"/>
    <property type="match status" value="1"/>
</dbReference>
<dbReference type="InterPro" id="IPR027417">
    <property type="entry name" value="P-loop_NTPase"/>
</dbReference>
<keyword evidence="3" id="KW-0040">ANK repeat</keyword>
<name>A0A6A6D6J9_9PEZI</name>
<keyword evidence="2" id="KW-0443">Lipid metabolism</keyword>
<dbReference type="InterPro" id="IPR007111">
    <property type="entry name" value="NACHT_NTPase"/>
</dbReference>
<feature type="repeat" description="ANK" evidence="3">
    <location>
        <begin position="838"/>
        <end position="870"/>
    </location>
</feature>
<dbReference type="AlphaFoldDB" id="A0A6A6D6J9"/>